<dbReference type="Proteomes" id="UP001189429">
    <property type="component" value="Unassembled WGS sequence"/>
</dbReference>
<evidence type="ECO:0000256" key="1">
    <source>
        <dbReference type="SAM" id="SignalP"/>
    </source>
</evidence>
<keyword evidence="3" id="KW-1185">Reference proteome</keyword>
<reference evidence="2" key="1">
    <citation type="submission" date="2023-10" db="EMBL/GenBank/DDBJ databases">
        <authorList>
            <person name="Chen Y."/>
            <person name="Shah S."/>
            <person name="Dougan E. K."/>
            <person name="Thang M."/>
            <person name="Chan C."/>
        </authorList>
    </citation>
    <scope>NUCLEOTIDE SEQUENCE [LARGE SCALE GENOMIC DNA]</scope>
</reference>
<accession>A0ABN9SFB6</accession>
<feature type="signal peptide" evidence="1">
    <location>
        <begin position="1"/>
        <end position="29"/>
    </location>
</feature>
<keyword evidence="1" id="KW-0732">Signal</keyword>
<dbReference type="EMBL" id="CAUYUJ010010113">
    <property type="protein sequence ID" value="CAK0828596.1"/>
    <property type="molecule type" value="Genomic_DNA"/>
</dbReference>
<protein>
    <submittedName>
        <fullName evidence="2">Uncharacterized protein</fullName>
    </submittedName>
</protein>
<organism evidence="2 3">
    <name type="scientific">Prorocentrum cordatum</name>
    <dbReference type="NCBI Taxonomy" id="2364126"/>
    <lineage>
        <taxon>Eukaryota</taxon>
        <taxon>Sar</taxon>
        <taxon>Alveolata</taxon>
        <taxon>Dinophyceae</taxon>
        <taxon>Prorocentrales</taxon>
        <taxon>Prorocentraceae</taxon>
        <taxon>Prorocentrum</taxon>
    </lineage>
</organism>
<evidence type="ECO:0000313" key="2">
    <source>
        <dbReference type="EMBL" id="CAK0828596.1"/>
    </source>
</evidence>
<feature type="chain" id="PRO_5045635314" evidence="1">
    <location>
        <begin position="30"/>
        <end position="194"/>
    </location>
</feature>
<evidence type="ECO:0000313" key="3">
    <source>
        <dbReference type="Proteomes" id="UP001189429"/>
    </source>
</evidence>
<comment type="caution">
    <text evidence="2">The sequence shown here is derived from an EMBL/GenBank/DDBJ whole genome shotgun (WGS) entry which is preliminary data.</text>
</comment>
<proteinExistence type="predicted"/>
<sequence>MHPPCLLLLLLFFNALLLMQLAAPHLSSASSVLLLPRGAPLADLLPCGRGGPSRPGVHSALRSALSVSIWSALVLWAARAARRAPCGATALGLGDGRTRVRALFPHAARPPALTQVRAASTRRRPLRGRWGWSAAGGPDAAVIGRICAHGEAASEETKGRRECREFTCKSCPEARLRRRRPLGLRGRVEPVRGK</sequence>
<name>A0ABN9SFB6_9DINO</name>
<gene>
    <name evidence="2" type="ORF">PCOR1329_LOCUS27780</name>
</gene>